<evidence type="ECO:0000256" key="1">
    <source>
        <dbReference type="ARBA" id="ARBA00006157"/>
    </source>
</evidence>
<dbReference type="Pfam" id="PF13693">
    <property type="entry name" value="HTH_35"/>
    <property type="match status" value="1"/>
</dbReference>
<keyword evidence="4" id="KW-0804">Transcription</keyword>
<comment type="caution">
    <text evidence="6">The sequence shown here is derived from an EMBL/GenBank/DDBJ whole genome shotgun (WGS) entry which is preliminary data.</text>
</comment>
<dbReference type="SUPFAM" id="SSF47413">
    <property type="entry name" value="lambda repressor-like DNA-binding domains"/>
    <property type="match status" value="1"/>
</dbReference>
<evidence type="ECO:0000256" key="2">
    <source>
        <dbReference type="ARBA" id="ARBA00023015"/>
    </source>
</evidence>
<keyword evidence="2" id="KW-0805">Transcription regulation</keyword>
<name>A0A756ICD6_SALER</name>
<protein>
    <submittedName>
        <fullName evidence="6">DNA-binding protein</fullName>
    </submittedName>
</protein>
<organism evidence="6">
    <name type="scientific">Salmonella enterica</name>
    <name type="common">Salmonella choleraesuis</name>
    <dbReference type="NCBI Taxonomy" id="28901"/>
    <lineage>
        <taxon>Bacteria</taxon>
        <taxon>Pseudomonadati</taxon>
        <taxon>Pseudomonadota</taxon>
        <taxon>Gammaproteobacteria</taxon>
        <taxon>Enterobacterales</taxon>
        <taxon>Enterobacteriaceae</taxon>
        <taxon>Salmonella</taxon>
    </lineage>
</organism>
<evidence type="ECO:0000259" key="5">
    <source>
        <dbReference type="Pfam" id="PF13693"/>
    </source>
</evidence>
<reference evidence="6" key="1">
    <citation type="journal article" date="2018" name="Genome Biol.">
        <title>SKESA: strategic k-mer extension for scrupulous assemblies.</title>
        <authorList>
            <person name="Souvorov A."/>
            <person name="Agarwala R."/>
            <person name="Lipman D.J."/>
        </authorList>
    </citation>
    <scope>NUCLEOTIDE SEQUENCE</scope>
    <source>
        <strain evidence="6">MA.CK_00/00002125</strain>
    </source>
</reference>
<dbReference type="AlphaFoldDB" id="A0A756ICD6"/>
<feature type="domain" description="Ner winged helix-turn-helix DNA-binding" evidence="5">
    <location>
        <begin position="9"/>
        <end position="74"/>
    </location>
</feature>
<keyword evidence="3 6" id="KW-0238">DNA-binding</keyword>
<reference evidence="6" key="2">
    <citation type="submission" date="2020-02" db="EMBL/GenBank/DDBJ databases">
        <authorList>
            <consortium name="NCBI Pathogen Detection Project"/>
        </authorList>
    </citation>
    <scope>NUCLEOTIDE SEQUENCE</scope>
    <source>
        <strain evidence="6">MA.CK_00/00002125</strain>
    </source>
</reference>
<dbReference type="EMBL" id="DAAWYJ010000018">
    <property type="protein sequence ID" value="HAG0016560.1"/>
    <property type="molecule type" value="Genomic_DNA"/>
</dbReference>
<sequence>MTRNEVAEDWHPGIIVGRIREKGLTLRALSLAAGLGKDTVKNSLYRKWPKGDKIIADALGVSPAEIWPSRYARKVK</sequence>
<dbReference type="GO" id="GO:0003677">
    <property type="term" value="F:DNA binding"/>
    <property type="evidence" value="ECO:0007669"/>
    <property type="project" value="UniProtKB-KW"/>
</dbReference>
<evidence type="ECO:0000256" key="4">
    <source>
        <dbReference type="ARBA" id="ARBA00023163"/>
    </source>
</evidence>
<dbReference type="InterPro" id="IPR038722">
    <property type="entry name" value="Ner_HTH_dom"/>
</dbReference>
<comment type="similarity">
    <text evidence="1">Belongs to the ner transcriptional regulatory family.</text>
</comment>
<evidence type="ECO:0000313" key="6">
    <source>
        <dbReference type="EMBL" id="HAG0016560.1"/>
    </source>
</evidence>
<dbReference type="Gene3D" id="1.10.260.40">
    <property type="entry name" value="lambda repressor-like DNA-binding domains"/>
    <property type="match status" value="1"/>
</dbReference>
<dbReference type="InterPro" id="IPR010982">
    <property type="entry name" value="Lambda_DNA-bd_dom_sf"/>
</dbReference>
<accession>A0A756ICD6</accession>
<proteinExistence type="inferred from homology"/>
<evidence type="ECO:0000256" key="3">
    <source>
        <dbReference type="ARBA" id="ARBA00023125"/>
    </source>
</evidence>
<gene>
    <name evidence="6" type="ORF">G8O67_003891</name>
</gene>